<dbReference type="InterPro" id="IPR029062">
    <property type="entry name" value="Class_I_gatase-like"/>
</dbReference>
<gene>
    <name evidence="13" type="ORF">KDAU_71840</name>
</gene>
<feature type="binding site" evidence="8">
    <location>
        <position position="163"/>
    </location>
    <ligand>
        <name>substrate</name>
    </ligand>
</feature>
<dbReference type="Pfam" id="PF08533">
    <property type="entry name" value="Glyco_hydro_42C"/>
    <property type="match status" value="1"/>
</dbReference>
<evidence type="ECO:0000259" key="10">
    <source>
        <dbReference type="Pfam" id="PF02449"/>
    </source>
</evidence>
<dbReference type="RefSeq" id="WP_160146354.1">
    <property type="nucleotide sequence ID" value="NZ_BIFQ01000002.1"/>
</dbReference>
<dbReference type="Gene3D" id="3.40.50.880">
    <property type="match status" value="1"/>
</dbReference>
<keyword evidence="5 6" id="KW-0326">Glycosidase</keyword>
<keyword evidence="9" id="KW-0479">Metal-binding</keyword>
<evidence type="ECO:0000256" key="3">
    <source>
        <dbReference type="ARBA" id="ARBA00012756"/>
    </source>
</evidence>
<dbReference type="EMBL" id="BIFQ01000002">
    <property type="protein sequence ID" value="GCE09855.1"/>
    <property type="molecule type" value="Genomic_DNA"/>
</dbReference>
<dbReference type="EC" id="3.2.1.23" evidence="3 6"/>
<name>A0A401ZSK3_9CHLR</name>
<dbReference type="SUPFAM" id="SSF51445">
    <property type="entry name" value="(Trans)glycosidases"/>
    <property type="match status" value="1"/>
</dbReference>
<keyword evidence="14" id="KW-1185">Reference proteome</keyword>
<dbReference type="GO" id="GO:0006012">
    <property type="term" value="P:galactose metabolic process"/>
    <property type="evidence" value="ECO:0007669"/>
    <property type="project" value="InterPro"/>
</dbReference>
<evidence type="ECO:0000259" key="11">
    <source>
        <dbReference type="Pfam" id="PF08532"/>
    </source>
</evidence>
<organism evidence="13 14">
    <name type="scientific">Dictyobacter aurantiacus</name>
    <dbReference type="NCBI Taxonomy" id="1936993"/>
    <lineage>
        <taxon>Bacteria</taxon>
        <taxon>Bacillati</taxon>
        <taxon>Chloroflexota</taxon>
        <taxon>Ktedonobacteria</taxon>
        <taxon>Ktedonobacterales</taxon>
        <taxon>Dictyobacteraceae</taxon>
        <taxon>Dictyobacter</taxon>
    </lineage>
</organism>
<dbReference type="SUPFAM" id="SSF52317">
    <property type="entry name" value="Class I glutamine amidotransferase-like"/>
    <property type="match status" value="1"/>
</dbReference>
<dbReference type="PANTHER" id="PTHR36447">
    <property type="entry name" value="BETA-GALACTOSIDASE GANA"/>
    <property type="match status" value="1"/>
</dbReference>
<evidence type="ECO:0000256" key="5">
    <source>
        <dbReference type="ARBA" id="ARBA00023295"/>
    </source>
</evidence>
<dbReference type="InterPro" id="IPR013739">
    <property type="entry name" value="Beta_galactosidase_C"/>
</dbReference>
<feature type="domain" description="Glycoside hydrolase family 42 N-terminal" evidence="10">
    <location>
        <begin position="23"/>
        <end position="392"/>
    </location>
</feature>
<evidence type="ECO:0000256" key="9">
    <source>
        <dbReference type="PIRSR" id="PIRSR001084-3"/>
    </source>
</evidence>
<proteinExistence type="inferred from homology"/>
<accession>A0A401ZSK3</accession>
<evidence type="ECO:0000259" key="12">
    <source>
        <dbReference type="Pfam" id="PF08533"/>
    </source>
</evidence>
<evidence type="ECO:0000256" key="4">
    <source>
        <dbReference type="ARBA" id="ARBA00022801"/>
    </source>
</evidence>
<feature type="binding site" evidence="8">
    <location>
        <position position="323"/>
    </location>
    <ligand>
        <name>substrate</name>
    </ligand>
</feature>
<dbReference type="CDD" id="cd03143">
    <property type="entry name" value="A4_beta-galactosidase_middle_domain"/>
    <property type="match status" value="1"/>
</dbReference>
<dbReference type="InterPro" id="IPR013780">
    <property type="entry name" value="Glyco_hydro_b"/>
</dbReference>
<evidence type="ECO:0000256" key="1">
    <source>
        <dbReference type="ARBA" id="ARBA00001412"/>
    </source>
</evidence>
<feature type="binding site" evidence="8">
    <location>
        <position position="125"/>
    </location>
    <ligand>
        <name>substrate</name>
    </ligand>
</feature>
<evidence type="ECO:0000313" key="13">
    <source>
        <dbReference type="EMBL" id="GCE09855.1"/>
    </source>
</evidence>
<dbReference type="PIRSF" id="PIRSF001084">
    <property type="entry name" value="B-galactosidase"/>
    <property type="match status" value="1"/>
</dbReference>
<dbReference type="Pfam" id="PF08532">
    <property type="entry name" value="Glyco_hydro_42M"/>
    <property type="match status" value="1"/>
</dbReference>
<dbReference type="InterPro" id="IPR013738">
    <property type="entry name" value="Beta_galactosidase_Trimer"/>
</dbReference>
<dbReference type="Gene3D" id="2.60.40.1180">
    <property type="entry name" value="Golgi alpha-mannosidase II"/>
    <property type="match status" value="1"/>
</dbReference>
<feature type="domain" description="Beta-galactosidase C-terminal" evidence="12">
    <location>
        <begin position="624"/>
        <end position="678"/>
    </location>
</feature>
<feature type="binding site" evidence="9">
    <location>
        <position position="129"/>
    </location>
    <ligand>
        <name>Zn(2+)</name>
        <dbReference type="ChEBI" id="CHEBI:29105"/>
    </ligand>
</feature>
<feature type="binding site" evidence="9">
    <location>
        <position position="174"/>
    </location>
    <ligand>
        <name>Zn(2+)</name>
        <dbReference type="ChEBI" id="CHEBI:29105"/>
    </ligand>
</feature>
<dbReference type="AlphaFoldDB" id="A0A401ZSK3"/>
<dbReference type="Pfam" id="PF02449">
    <property type="entry name" value="Glyco_hydro_42"/>
    <property type="match status" value="1"/>
</dbReference>
<protein>
    <recommendedName>
        <fullName evidence="3 6">Beta-galactosidase</fullName>
        <shortName evidence="6">Beta-gal</shortName>
        <ecNumber evidence="3 6">3.2.1.23</ecNumber>
    </recommendedName>
</protein>
<dbReference type="InterPro" id="IPR013529">
    <property type="entry name" value="Glyco_hydro_42_N"/>
</dbReference>
<evidence type="ECO:0000256" key="8">
    <source>
        <dbReference type="PIRSR" id="PIRSR001084-2"/>
    </source>
</evidence>
<keyword evidence="4 6" id="KW-0378">Hydrolase</keyword>
<dbReference type="OrthoDB" id="9800974at2"/>
<feature type="active site" description="Nucleophile" evidence="7">
    <location>
        <position position="315"/>
    </location>
</feature>
<evidence type="ECO:0000313" key="14">
    <source>
        <dbReference type="Proteomes" id="UP000287224"/>
    </source>
</evidence>
<evidence type="ECO:0000256" key="2">
    <source>
        <dbReference type="ARBA" id="ARBA00005940"/>
    </source>
</evidence>
<comment type="catalytic activity">
    <reaction evidence="1 6">
        <text>Hydrolysis of terminal non-reducing beta-D-galactose residues in beta-D-galactosides.</text>
        <dbReference type="EC" id="3.2.1.23"/>
    </reaction>
</comment>
<dbReference type="GO" id="GO:0004565">
    <property type="term" value="F:beta-galactosidase activity"/>
    <property type="evidence" value="ECO:0007669"/>
    <property type="project" value="UniProtKB-EC"/>
</dbReference>
<dbReference type="InterPro" id="IPR017853">
    <property type="entry name" value="GH"/>
</dbReference>
<keyword evidence="9" id="KW-0862">Zinc</keyword>
<dbReference type="PANTHER" id="PTHR36447:SF1">
    <property type="entry name" value="BETA-GALACTOSIDASE GANA"/>
    <property type="match status" value="1"/>
</dbReference>
<dbReference type="GO" id="GO:0046872">
    <property type="term" value="F:metal ion binding"/>
    <property type="evidence" value="ECO:0007669"/>
    <property type="project" value="UniProtKB-KW"/>
</dbReference>
<feature type="binding site" evidence="9">
    <location>
        <position position="171"/>
    </location>
    <ligand>
        <name>Zn(2+)</name>
        <dbReference type="ChEBI" id="CHEBI:29105"/>
    </ligand>
</feature>
<feature type="active site" description="Proton donor" evidence="7">
    <location>
        <position position="164"/>
    </location>
</feature>
<dbReference type="InterPro" id="IPR003476">
    <property type="entry name" value="Glyco_hydro_42"/>
</dbReference>
<evidence type="ECO:0000256" key="7">
    <source>
        <dbReference type="PIRSR" id="PIRSR001084-1"/>
    </source>
</evidence>
<comment type="caution">
    <text evidence="13">The sequence shown here is derived from an EMBL/GenBank/DDBJ whole genome shotgun (WGS) entry which is preliminary data.</text>
</comment>
<dbReference type="Gene3D" id="3.20.20.80">
    <property type="entry name" value="Glycosidases"/>
    <property type="match status" value="1"/>
</dbReference>
<dbReference type="GO" id="GO:0009341">
    <property type="term" value="C:beta-galactosidase complex"/>
    <property type="evidence" value="ECO:0007669"/>
    <property type="project" value="InterPro"/>
</dbReference>
<evidence type="ECO:0000256" key="6">
    <source>
        <dbReference type="PIRNR" id="PIRNR001084"/>
    </source>
</evidence>
<reference evidence="14" key="1">
    <citation type="submission" date="2018-12" db="EMBL/GenBank/DDBJ databases">
        <title>Tengunoibacter tsumagoiensis gen. nov., sp. nov., Dictyobacter kobayashii sp. nov., D. alpinus sp. nov., and D. joshuensis sp. nov. and description of Dictyobacteraceae fam. nov. within the order Ktedonobacterales isolated from Tengu-no-mugimeshi.</title>
        <authorList>
            <person name="Wang C.M."/>
            <person name="Zheng Y."/>
            <person name="Sakai Y."/>
            <person name="Toyoda A."/>
            <person name="Minakuchi Y."/>
            <person name="Abe K."/>
            <person name="Yokota A."/>
            <person name="Yabe S."/>
        </authorList>
    </citation>
    <scope>NUCLEOTIDE SEQUENCE [LARGE SCALE GENOMIC DNA]</scope>
    <source>
        <strain evidence="14">S-27</strain>
    </source>
</reference>
<sequence>MGYYQAERRGGRLRFPAAFFGGDYNPEQWMGDKNWREIWQEDMRLMCKAGVNLVSLGIFSWAALQPAEDRFTFEWLDDILEMLAEQQIEVCLGTATAAQPAWLSAAYPDVLPVDEKGMRHKPGVRLNYCPTNEDFRRLGQDLVRRLAERYGDHRALRLWHVSNEYGPTCYCEHCAMRFRDWLKLRYGRLEELNRCWITAIWSRTYTDWEQVQPPSSIGEYSLPALQIDYQRFLSDMNLEGYLGEVAILREVTPHVPVMTNFHGLTRYIDYFAWAPHQDIISWDSYPRHNATPDMAAFHYDLMRSLKPRQPWLLLEQTPSQVQWHQENPLKRPGVMRLQSYQALAHGSNSVMFFQWRQARGGREMYHGAIVSHAGHEHTRVFQEVAQLGAELKLFESALLETHMQARVALMMSWPNWWTVENRHTPSRYFNYIAELQHYYRALWQRNIAVDIISPDQSLDSYQLVIAPLLNMVSEEQGAAIEQYVKEGGTFLTTYFSGMVDENHRAWLGGYPGPLRRTLGIWVEEFDPLPLGTTNTLFCLQETDDWRGSYSCEQWCDIVHLEGAQALAVFGQDFYAGRPAITEFHHGLGQSFYVATRPDAAGLDMLLNMLQSRLGLSAPLLVPPGVEVTCREGRLTTYFLLNHLPETQMIMLPEPMRDVLTRRVYEQEIQLPPLGVAILIPAY</sequence>
<feature type="domain" description="Beta-galactosidase trimerisation" evidence="11">
    <location>
        <begin position="405"/>
        <end position="615"/>
    </location>
</feature>
<comment type="similarity">
    <text evidence="2 6">Belongs to the glycosyl hydrolase 42 family.</text>
</comment>
<dbReference type="Proteomes" id="UP000287224">
    <property type="component" value="Unassembled WGS sequence"/>
</dbReference>
<feature type="binding site" evidence="9">
    <location>
        <position position="169"/>
    </location>
    <ligand>
        <name>Zn(2+)</name>
        <dbReference type="ChEBI" id="CHEBI:29105"/>
    </ligand>
</feature>